<reference evidence="5 6" key="1">
    <citation type="submission" date="2012-12" db="EMBL/GenBank/DDBJ databases">
        <title>Novel taxa of Listeriaceae from agricultural environments in the United States.</title>
        <authorList>
            <person name="den Bakker H.C."/>
            <person name="Allred A."/>
            <person name="Warchocki S."/>
            <person name="Wright E.M."/>
            <person name="Burrell A."/>
            <person name="Nightingale K.K."/>
            <person name="Kephart D."/>
            <person name="Wiedmann M."/>
        </authorList>
    </citation>
    <scope>NUCLEOTIDE SEQUENCE [LARGE SCALE GENOMIC DNA]</scope>
    <source>
        <strain evidence="5 6">FSL F6-1183</strain>
    </source>
</reference>
<accession>A0A829R9Z7</accession>
<dbReference type="Pfam" id="PF03358">
    <property type="entry name" value="FMN_red"/>
    <property type="match status" value="1"/>
</dbReference>
<evidence type="ECO:0000256" key="2">
    <source>
        <dbReference type="ARBA" id="ARBA00022643"/>
    </source>
</evidence>
<proteinExistence type="predicted"/>
<evidence type="ECO:0000313" key="5">
    <source>
        <dbReference type="EMBL" id="EUJ30716.1"/>
    </source>
</evidence>
<evidence type="ECO:0000256" key="3">
    <source>
        <dbReference type="ARBA" id="ARBA00023002"/>
    </source>
</evidence>
<dbReference type="EMBL" id="AODG01000001">
    <property type="protein sequence ID" value="EUJ30716.1"/>
    <property type="molecule type" value="Genomic_DNA"/>
</dbReference>
<keyword evidence="3" id="KW-0560">Oxidoreductase</keyword>
<dbReference type="PANTHER" id="PTHR43408:SF2">
    <property type="entry name" value="FMN REDUCTASE (NADPH)"/>
    <property type="match status" value="1"/>
</dbReference>
<organism evidence="5 6">
    <name type="scientific">Listeria grayi FSL F6-1183</name>
    <dbReference type="NCBI Taxonomy" id="1265827"/>
    <lineage>
        <taxon>Bacteria</taxon>
        <taxon>Bacillati</taxon>
        <taxon>Bacillota</taxon>
        <taxon>Bacilli</taxon>
        <taxon>Bacillales</taxon>
        <taxon>Listeriaceae</taxon>
        <taxon>Listeria</taxon>
    </lineage>
</organism>
<dbReference type="Proteomes" id="UP000019251">
    <property type="component" value="Unassembled WGS sequence"/>
</dbReference>
<dbReference type="InterPro" id="IPR051814">
    <property type="entry name" value="NAD(P)H-dep_FMN_reductase"/>
</dbReference>
<evidence type="ECO:0000313" key="6">
    <source>
        <dbReference type="Proteomes" id="UP000019251"/>
    </source>
</evidence>
<evidence type="ECO:0000256" key="1">
    <source>
        <dbReference type="ARBA" id="ARBA00022630"/>
    </source>
</evidence>
<keyword evidence="1" id="KW-0285">Flavoprotein</keyword>
<protein>
    <submittedName>
        <fullName evidence="5">NADPH-dependent FMN reductase family protein</fullName>
    </submittedName>
</protein>
<dbReference type="PANTHER" id="PTHR43408">
    <property type="entry name" value="FMN REDUCTASE (NADPH)"/>
    <property type="match status" value="1"/>
</dbReference>
<evidence type="ECO:0000259" key="4">
    <source>
        <dbReference type="Pfam" id="PF03358"/>
    </source>
</evidence>
<dbReference type="InterPro" id="IPR005025">
    <property type="entry name" value="FMN_Rdtase-like_dom"/>
</dbReference>
<name>A0A829R9Z7_LISGR</name>
<dbReference type="InterPro" id="IPR029039">
    <property type="entry name" value="Flavoprotein-like_sf"/>
</dbReference>
<dbReference type="AlphaFoldDB" id="A0A829R9Z7"/>
<sequence length="240" mass="28021">MVGRKTRSSLELAKSILTEKFPTIECTLLDLKELDLIFSDGRNYLDYQGDTLLVTKTLMESDIILIGTPTFQASIPGTLKNVFDLLPPKAFFRKTVSVIATAGSPKHYLMVENQLKPILNYMKANVVPNYVFLEDRDFDQQKVINDDVHFRLETLIEDTIVLSRTYQRIWEEQEAEYDFLKETPLICKRRFFVGFYPFRALFRKRSMCKTRYPTSSLRGSHLYSAAKYWLIFFAHINVSR</sequence>
<dbReference type="Gene3D" id="3.40.50.360">
    <property type="match status" value="1"/>
</dbReference>
<gene>
    <name evidence="5" type="ORF">LMUR_00305</name>
</gene>
<comment type="caution">
    <text evidence="5">The sequence shown here is derived from an EMBL/GenBank/DDBJ whole genome shotgun (WGS) entry which is preliminary data.</text>
</comment>
<dbReference type="GO" id="GO:0016491">
    <property type="term" value="F:oxidoreductase activity"/>
    <property type="evidence" value="ECO:0007669"/>
    <property type="project" value="UniProtKB-KW"/>
</dbReference>
<dbReference type="SUPFAM" id="SSF52218">
    <property type="entry name" value="Flavoproteins"/>
    <property type="match status" value="1"/>
</dbReference>
<feature type="domain" description="NADPH-dependent FMN reductase-like" evidence="4">
    <location>
        <begin position="3"/>
        <end position="133"/>
    </location>
</feature>
<keyword evidence="2" id="KW-0288">FMN</keyword>